<dbReference type="EMBL" id="KB544240">
    <property type="protein sequence ID" value="EMP31694.1"/>
    <property type="molecule type" value="Genomic_DNA"/>
</dbReference>
<accession>M7B3M9</accession>
<dbReference type="Proteomes" id="UP000031443">
    <property type="component" value="Unassembled WGS sequence"/>
</dbReference>
<evidence type="ECO:0000256" key="1">
    <source>
        <dbReference type="SAM" id="MobiDB-lite"/>
    </source>
</evidence>
<proteinExistence type="predicted"/>
<evidence type="ECO:0000313" key="2">
    <source>
        <dbReference type="EMBL" id="EMP31694.1"/>
    </source>
</evidence>
<feature type="region of interest" description="Disordered" evidence="1">
    <location>
        <begin position="1"/>
        <end position="28"/>
    </location>
</feature>
<protein>
    <submittedName>
        <fullName evidence="2">Uncharacterized protein</fullName>
    </submittedName>
</protein>
<evidence type="ECO:0000313" key="3">
    <source>
        <dbReference type="Proteomes" id="UP000031443"/>
    </source>
</evidence>
<sequence>MNPDCPRDGPQLSHGTNPGYDEDGSGILDRANEDWRHRTTGTLEHTGTLEQDAMIIRSSASPSGSLQNANFVLYLKANDAFCHQQSCTACKLADVDNVKPAFLLEE</sequence>
<reference evidence="3" key="1">
    <citation type="journal article" date="2013" name="Nat. Genet.">
        <title>The draft genomes of soft-shell turtle and green sea turtle yield insights into the development and evolution of the turtle-specific body plan.</title>
        <authorList>
            <person name="Wang Z."/>
            <person name="Pascual-Anaya J."/>
            <person name="Zadissa A."/>
            <person name="Li W."/>
            <person name="Niimura Y."/>
            <person name="Huang Z."/>
            <person name="Li C."/>
            <person name="White S."/>
            <person name="Xiong Z."/>
            <person name="Fang D."/>
            <person name="Wang B."/>
            <person name="Ming Y."/>
            <person name="Chen Y."/>
            <person name="Zheng Y."/>
            <person name="Kuraku S."/>
            <person name="Pignatelli M."/>
            <person name="Herrero J."/>
            <person name="Beal K."/>
            <person name="Nozawa M."/>
            <person name="Li Q."/>
            <person name="Wang J."/>
            <person name="Zhang H."/>
            <person name="Yu L."/>
            <person name="Shigenobu S."/>
            <person name="Wang J."/>
            <person name="Liu J."/>
            <person name="Flicek P."/>
            <person name="Searle S."/>
            <person name="Wang J."/>
            <person name="Kuratani S."/>
            <person name="Yin Y."/>
            <person name="Aken B."/>
            <person name="Zhang G."/>
            <person name="Irie N."/>
        </authorList>
    </citation>
    <scope>NUCLEOTIDE SEQUENCE [LARGE SCALE GENOMIC DNA]</scope>
</reference>
<dbReference type="AlphaFoldDB" id="M7B3M9"/>
<keyword evidence="3" id="KW-1185">Reference proteome</keyword>
<organism evidence="2 3">
    <name type="scientific">Chelonia mydas</name>
    <name type="common">Green sea-turtle</name>
    <name type="synonym">Chelonia agassizi</name>
    <dbReference type="NCBI Taxonomy" id="8469"/>
    <lineage>
        <taxon>Eukaryota</taxon>
        <taxon>Metazoa</taxon>
        <taxon>Chordata</taxon>
        <taxon>Craniata</taxon>
        <taxon>Vertebrata</taxon>
        <taxon>Euteleostomi</taxon>
        <taxon>Archelosauria</taxon>
        <taxon>Testudinata</taxon>
        <taxon>Testudines</taxon>
        <taxon>Cryptodira</taxon>
        <taxon>Durocryptodira</taxon>
        <taxon>Americhelydia</taxon>
        <taxon>Chelonioidea</taxon>
        <taxon>Cheloniidae</taxon>
        <taxon>Chelonia</taxon>
    </lineage>
</organism>
<gene>
    <name evidence="2" type="ORF">UY3_11196</name>
</gene>
<name>M7B3M9_CHEMY</name>